<evidence type="ECO:0008006" key="3">
    <source>
        <dbReference type="Google" id="ProtNLM"/>
    </source>
</evidence>
<dbReference type="InterPro" id="IPR026906">
    <property type="entry name" value="LRR_5"/>
</dbReference>
<dbReference type="SUPFAM" id="SSF52058">
    <property type="entry name" value="L domain-like"/>
    <property type="match status" value="1"/>
</dbReference>
<dbReference type="InterPro" id="IPR032675">
    <property type="entry name" value="LRR_dom_sf"/>
</dbReference>
<dbReference type="Proteomes" id="UP000324800">
    <property type="component" value="Unassembled WGS sequence"/>
</dbReference>
<protein>
    <recommendedName>
        <fullName evidence="3">Leucine-rich repeat domain-containing protein</fullName>
    </recommendedName>
</protein>
<organism evidence="1 2">
    <name type="scientific">Streblomastix strix</name>
    <dbReference type="NCBI Taxonomy" id="222440"/>
    <lineage>
        <taxon>Eukaryota</taxon>
        <taxon>Metamonada</taxon>
        <taxon>Preaxostyla</taxon>
        <taxon>Oxymonadida</taxon>
        <taxon>Streblomastigidae</taxon>
        <taxon>Streblomastix</taxon>
    </lineage>
</organism>
<dbReference type="Gene3D" id="3.80.10.10">
    <property type="entry name" value="Ribonuclease Inhibitor"/>
    <property type="match status" value="2"/>
</dbReference>
<name>A0A5J4TL82_9EUKA</name>
<feature type="non-terminal residue" evidence="1">
    <location>
        <position position="1"/>
    </location>
</feature>
<feature type="non-terminal residue" evidence="1">
    <location>
        <position position="458"/>
    </location>
</feature>
<dbReference type="EMBL" id="SNRW01028833">
    <property type="protein sequence ID" value="KAA6359154.1"/>
    <property type="molecule type" value="Genomic_DNA"/>
</dbReference>
<gene>
    <name evidence="1" type="ORF">EZS28_045319</name>
</gene>
<dbReference type="Pfam" id="PF13306">
    <property type="entry name" value="LRR_5"/>
    <property type="match status" value="3"/>
</dbReference>
<reference evidence="1 2" key="1">
    <citation type="submission" date="2019-03" db="EMBL/GenBank/DDBJ databases">
        <title>Single cell metagenomics reveals metabolic interactions within the superorganism composed of flagellate Streblomastix strix and complex community of Bacteroidetes bacteria on its surface.</title>
        <authorList>
            <person name="Treitli S.C."/>
            <person name="Kolisko M."/>
            <person name="Husnik F."/>
            <person name="Keeling P."/>
            <person name="Hampl V."/>
        </authorList>
    </citation>
    <scope>NUCLEOTIDE SEQUENCE [LARGE SCALE GENOMIC DNA]</scope>
    <source>
        <strain evidence="1">ST1C</strain>
    </source>
</reference>
<dbReference type="AlphaFoldDB" id="A0A5J4TL82"/>
<accession>A0A5J4TL82</accession>
<proteinExistence type="predicted"/>
<comment type="caution">
    <text evidence="1">The sequence shown here is derived from an EMBL/GenBank/DDBJ whole genome shotgun (WGS) entry which is preliminary data.</text>
</comment>
<sequence>LSAIMNQESKITIGTFFLNGGGSNSFRTLFPVIGLPTNLQGEYAQVTDIKYNPALPGTEGLYEYVLFGNKAYVSRYRGPYGNRTSSTLTMPDTLGGADIIRCSDFMFSNYGGGWNVTYNATAYNYGFVSITFPSTLVETGAYVLYSNNSNYQNWPDIKRVSFGSALTTFGQGSFQGCGTLEYLGFGSSLTTIGTSAFLGCDNMIIVTSQTDKNANWASSYNDARVPFVFDDSSYADPNHLILNPNTYDYVIDGGKMQIARFNDYSAIEFTIPEVVSTPSGSKTVSGIADYAFKNKVNLQKLSIESSSIKRIGAILYGCSGIKELNLPFLGLSRNASGANGKLDVIFVGKNASLTTLNVKYSAGGGDTDVNIVANAINEYTGLQKITISGPVISIGVAAFNTLAQLRYLIIDTTKATFTAPLANADGVILSGSNQLINLVIPKISTINNLWTTAGTAPT</sequence>
<evidence type="ECO:0000313" key="1">
    <source>
        <dbReference type="EMBL" id="KAA6359154.1"/>
    </source>
</evidence>
<evidence type="ECO:0000313" key="2">
    <source>
        <dbReference type="Proteomes" id="UP000324800"/>
    </source>
</evidence>